<organism evidence="2">
    <name type="scientific">bioreactor metagenome</name>
    <dbReference type="NCBI Taxonomy" id="1076179"/>
    <lineage>
        <taxon>unclassified sequences</taxon>
        <taxon>metagenomes</taxon>
        <taxon>ecological metagenomes</taxon>
    </lineage>
</organism>
<accession>A0A645EZ98</accession>
<gene>
    <name evidence="2" type="ORF">SDC9_153838</name>
</gene>
<dbReference type="EMBL" id="VSSQ01052509">
    <property type="protein sequence ID" value="MPN06582.1"/>
    <property type="molecule type" value="Genomic_DNA"/>
</dbReference>
<sequence length="139" mass="14737">MVRVIPIGRDRVRIGNHRERRLRLGQHLTVAVVDHPAIGLQHLRLAQLGGRSLGIGVRIDALQQQGATRRQADHDRNENEEDRDPLVGGSDGQSGTRAAPGVLAHRCRRAGPAGCRRAAGSGGSGIAWATHGFTSPAAG</sequence>
<dbReference type="AlphaFoldDB" id="A0A645EZ98"/>
<evidence type="ECO:0000256" key="1">
    <source>
        <dbReference type="SAM" id="MobiDB-lite"/>
    </source>
</evidence>
<protein>
    <submittedName>
        <fullName evidence="2">Uncharacterized protein</fullName>
    </submittedName>
</protein>
<reference evidence="2" key="1">
    <citation type="submission" date="2019-08" db="EMBL/GenBank/DDBJ databases">
        <authorList>
            <person name="Kucharzyk K."/>
            <person name="Murdoch R.W."/>
            <person name="Higgins S."/>
            <person name="Loffler F."/>
        </authorList>
    </citation>
    <scope>NUCLEOTIDE SEQUENCE</scope>
</reference>
<evidence type="ECO:0000313" key="2">
    <source>
        <dbReference type="EMBL" id="MPN06582.1"/>
    </source>
</evidence>
<proteinExistence type="predicted"/>
<comment type="caution">
    <text evidence="2">The sequence shown here is derived from an EMBL/GenBank/DDBJ whole genome shotgun (WGS) entry which is preliminary data.</text>
</comment>
<name>A0A645EZ98_9ZZZZ</name>
<feature type="region of interest" description="Disordered" evidence="1">
    <location>
        <begin position="63"/>
        <end position="139"/>
    </location>
</feature>
<feature type="compositionally biased region" description="Low complexity" evidence="1">
    <location>
        <begin position="110"/>
        <end position="119"/>
    </location>
</feature>